<comment type="caution">
    <text evidence="1">The sequence shown here is derived from an EMBL/GenBank/DDBJ whole genome shotgun (WGS) entry which is preliminary data.</text>
</comment>
<dbReference type="SMART" id="SM00855">
    <property type="entry name" value="PGAM"/>
    <property type="match status" value="1"/>
</dbReference>
<dbReference type="OrthoDB" id="9810154at2"/>
<dbReference type="InterPro" id="IPR013078">
    <property type="entry name" value="His_Pase_superF_clade-1"/>
</dbReference>
<dbReference type="Proteomes" id="UP000245618">
    <property type="component" value="Unassembled WGS sequence"/>
</dbReference>
<gene>
    <name evidence="1" type="ORF">DB891_09620</name>
</gene>
<dbReference type="AlphaFoldDB" id="A0A2U1JUM6"/>
<evidence type="ECO:0000313" key="1">
    <source>
        <dbReference type="EMBL" id="PWA08907.1"/>
    </source>
</evidence>
<accession>A0A2U1JUM6</accession>
<protein>
    <submittedName>
        <fullName evidence="1">Histidine phosphatase family protein</fullName>
    </submittedName>
</protein>
<keyword evidence="2" id="KW-1185">Reference proteome</keyword>
<dbReference type="Gene3D" id="3.40.50.1240">
    <property type="entry name" value="Phosphoglycerate mutase-like"/>
    <property type="match status" value="1"/>
</dbReference>
<reference evidence="1 2" key="1">
    <citation type="submission" date="2018-04" db="EMBL/GenBank/DDBJ databases">
        <title>Flavobacterium sp. nov., isolated from glacier ice.</title>
        <authorList>
            <person name="Liu Q."/>
            <person name="Xin Y.-H."/>
        </authorList>
    </citation>
    <scope>NUCLEOTIDE SEQUENCE [LARGE SCALE GENOMIC DNA]</scope>
    <source>
        <strain evidence="1 2">LB2P30</strain>
    </source>
</reference>
<organism evidence="1 2">
    <name type="scientific">Flavobacterium laiguense</name>
    <dbReference type="NCBI Taxonomy" id="2169409"/>
    <lineage>
        <taxon>Bacteria</taxon>
        <taxon>Pseudomonadati</taxon>
        <taxon>Bacteroidota</taxon>
        <taxon>Flavobacteriia</taxon>
        <taxon>Flavobacteriales</taxon>
        <taxon>Flavobacteriaceae</taxon>
        <taxon>Flavobacterium</taxon>
    </lineage>
</organism>
<dbReference type="RefSeq" id="WP_116762965.1">
    <property type="nucleotide sequence ID" value="NZ_QCZH01000009.1"/>
</dbReference>
<dbReference type="CDD" id="cd07040">
    <property type="entry name" value="HP"/>
    <property type="match status" value="1"/>
</dbReference>
<dbReference type="EMBL" id="QCZH01000009">
    <property type="protein sequence ID" value="PWA08907.1"/>
    <property type="molecule type" value="Genomic_DNA"/>
</dbReference>
<dbReference type="InterPro" id="IPR029033">
    <property type="entry name" value="His_PPase_superfam"/>
</dbReference>
<evidence type="ECO:0000313" key="2">
    <source>
        <dbReference type="Proteomes" id="UP000245618"/>
    </source>
</evidence>
<proteinExistence type="predicted"/>
<dbReference type="PANTHER" id="PTHR47623">
    <property type="entry name" value="OS09G0287300 PROTEIN"/>
    <property type="match status" value="1"/>
</dbReference>
<dbReference type="PANTHER" id="PTHR47623:SF1">
    <property type="entry name" value="OS09G0287300 PROTEIN"/>
    <property type="match status" value="1"/>
</dbReference>
<sequence length="161" mass="18548">MKNLILVRHAKSSWEAPLHDKDRPLTAQGMKSAHLVSSHINKFLPKTYSVWSSTAERALETAMIFAQNIAFPLESILYKEELYTFDERKLEKVIKSCNNDYDNIIIFGHNEAITNFVNKFGNVFIDNVPTAGFVQIEFDSDNWDTIEKGHTKKVLFPRDLK</sequence>
<dbReference type="SUPFAM" id="SSF53254">
    <property type="entry name" value="Phosphoglycerate mutase-like"/>
    <property type="match status" value="1"/>
</dbReference>
<name>A0A2U1JUM6_9FLAO</name>
<dbReference type="Pfam" id="PF00300">
    <property type="entry name" value="His_Phos_1"/>
    <property type="match status" value="1"/>
</dbReference>